<evidence type="ECO:0000313" key="2">
    <source>
        <dbReference type="Proteomes" id="UP000239089"/>
    </source>
</evidence>
<organism evidence="1 2">
    <name type="scientific">Rhodoblastus sphagnicola</name>
    <dbReference type="NCBI Taxonomy" id="333368"/>
    <lineage>
        <taxon>Bacteria</taxon>
        <taxon>Pseudomonadati</taxon>
        <taxon>Pseudomonadota</taxon>
        <taxon>Alphaproteobacteria</taxon>
        <taxon>Hyphomicrobiales</taxon>
        <taxon>Rhodoblastaceae</taxon>
        <taxon>Rhodoblastus</taxon>
    </lineage>
</organism>
<evidence type="ECO:0000313" key="1">
    <source>
        <dbReference type="EMBL" id="PPQ27822.1"/>
    </source>
</evidence>
<reference evidence="1 2" key="1">
    <citation type="journal article" date="2018" name="Arch. Microbiol.">
        <title>New insights into the metabolic potential of the phototrophic purple bacterium Rhodopila globiformis DSM 161(T) from its draft genome sequence and evidence for a vanadium-dependent nitrogenase.</title>
        <authorList>
            <person name="Imhoff J.F."/>
            <person name="Rahn T."/>
            <person name="Kunzel S."/>
            <person name="Neulinger S.C."/>
        </authorList>
    </citation>
    <scope>NUCLEOTIDE SEQUENCE [LARGE SCALE GENOMIC DNA]</scope>
    <source>
        <strain evidence="1 2">DSM 16996</strain>
    </source>
</reference>
<dbReference type="Proteomes" id="UP000239089">
    <property type="component" value="Unassembled WGS sequence"/>
</dbReference>
<dbReference type="AlphaFoldDB" id="A0A2S6MZP1"/>
<comment type="caution">
    <text evidence="1">The sequence shown here is derived from an EMBL/GenBank/DDBJ whole genome shotgun (WGS) entry which is preliminary data.</text>
</comment>
<protein>
    <submittedName>
        <fullName evidence="1">Uncharacterized protein</fullName>
    </submittedName>
</protein>
<dbReference type="EMBL" id="NHSJ01000119">
    <property type="protein sequence ID" value="PPQ27822.1"/>
    <property type="molecule type" value="Genomic_DNA"/>
</dbReference>
<dbReference type="OrthoDB" id="9798761at2"/>
<accession>A0A2S6MZP1</accession>
<name>A0A2S6MZP1_9HYPH</name>
<proteinExistence type="predicted"/>
<keyword evidence="2" id="KW-1185">Reference proteome</keyword>
<sequence length="183" mass="20924">MRRTVNYIRVGYSSTSCAMYRLCKGIRQFPLDALIKVLSEKRAADGVTFKGSAQKDRGGIAKLALNQFSRRYIFQRITAFTDAHSGRADPFPALIDRDQKNPFDIEHIWANDFSLHAGIFTDQQEFQQMRDTAPALLLLPADINRSLQDKPYGYKLQKYASQHLYTASLAPSAYVKRKEPRRC</sequence>
<gene>
    <name evidence="1" type="ORF">CCR94_19120</name>
</gene>